<dbReference type="GO" id="GO:0006032">
    <property type="term" value="P:chitin catabolic process"/>
    <property type="evidence" value="ECO:0007669"/>
    <property type="project" value="UniProtKB-KW"/>
</dbReference>
<evidence type="ECO:0000256" key="3">
    <source>
        <dbReference type="ARBA" id="ARBA00022801"/>
    </source>
</evidence>
<keyword evidence="5 6" id="KW-0326">Glycosidase</keyword>
<dbReference type="InterPro" id="IPR017853">
    <property type="entry name" value="GH"/>
</dbReference>
<dbReference type="EMBL" id="JADFUA010000001">
    <property type="protein sequence ID" value="MBE9608457.1"/>
    <property type="molecule type" value="Genomic_DNA"/>
</dbReference>
<keyword evidence="3 6" id="KW-0378">Hydrolase</keyword>
<keyword evidence="8" id="KW-0732">Signal</keyword>
<gene>
    <name evidence="10" type="ORF">INR99_03765</name>
</gene>
<evidence type="ECO:0000256" key="7">
    <source>
        <dbReference type="RuleBase" id="RU004453"/>
    </source>
</evidence>
<dbReference type="Gene3D" id="3.20.20.80">
    <property type="entry name" value="Glycosidases"/>
    <property type="match status" value="1"/>
</dbReference>
<dbReference type="SUPFAM" id="SSF51445">
    <property type="entry name" value="(Trans)glycosidases"/>
    <property type="match status" value="1"/>
</dbReference>
<evidence type="ECO:0000313" key="11">
    <source>
        <dbReference type="Proteomes" id="UP000604481"/>
    </source>
</evidence>
<dbReference type="PANTHER" id="PTHR11177">
    <property type="entry name" value="CHITINASE"/>
    <property type="match status" value="1"/>
</dbReference>
<keyword evidence="11" id="KW-1185">Reference proteome</keyword>
<sequence length="396" mass="44067">MKKILVCALIAGGMLAPLMPSAQAADPDYKIVGYAISWGAYGRGYTPNDIDANKLTHINFAFANIEGGRVVVGDANVDTSGRNNFRQLRSLKKDNPNLKTLISVGGWTWSKNFSDVALTPQSRKAFADSAVEFIREHKFDGVDIDWEFPVTGGNAGNIERPEDKQNYTLLMTALREALDVAGKADQKSYLLTTAIGPGERWIKNTEMGKVAKVVDFMNLMAYDYNGGWNKHSGHVAPLYHDPAYTREANNPNNNISKVVDMLIAEGVPSQKIVLGVPFYGYSWKGCKPDNNGEYQDCAGKGRGSWEDGNLDYSQIEKKMVDKDGFTRYWNDKSKVPYLFNPKTGEFVTYEDSQSLAIKLDYLKEKKLGGAMIWELSGDRKETLLKQINQSLRPTGK</sequence>
<evidence type="ECO:0000256" key="2">
    <source>
        <dbReference type="ARBA" id="ARBA00012729"/>
    </source>
</evidence>
<dbReference type="RefSeq" id="WP_194114944.1">
    <property type="nucleotide sequence ID" value="NZ_JADFUA010000001.1"/>
</dbReference>
<dbReference type="GO" id="GO:0008061">
    <property type="term" value="F:chitin binding"/>
    <property type="evidence" value="ECO:0007669"/>
    <property type="project" value="InterPro"/>
</dbReference>
<dbReference type="PANTHER" id="PTHR11177:SF317">
    <property type="entry name" value="CHITINASE 12-RELATED"/>
    <property type="match status" value="1"/>
</dbReference>
<proteinExistence type="inferred from homology"/>
<dbReference type="InterPro" id="IPR029070">
    <property type="entry name" value="Chitinase_insertion_sf"/>
</dbReference>
<accession>A0A8J7FJ65</accession>
<evidence type="ECO:0000313" key="10">
    <source>
        <dbReference type="EMBL" id="MBE9608457.1"/>
    </source>
</evidence>
<evidence type="ECO:0000256" key="8">
    <source>
        <dbReference type="SAM" id="SignalP"/>
    </source>
</evidence>
<protein>
    <recommendedName>
        <fullName evidence="2">chitinase</fullName>
        <ecNumber evidence="2">3.2.1.14</ecNumber>
    </recommendedName>
</protein>
<reference evidence="10 11" key="1">
    <citation type="submission" date="2020-10" db="EMBL/GenBank/DDBJ databases">
        <title>The genome sequence of Chitinilyticum litopenaei 4Y14.</title>
        <authorList>
            <person name="Liu Y."/>
        </authorList>
    </citation>
    <scope>NUCLEOTIDE SEQUENCE [LARGE SCALE GENOMIC DNA]</scope>
    <source>
        <strain evidence="10 11">4Y14</strain>
    </source>
</reference>
<comment type="similarity">
    <text evidence="7">Belongs to the glycosyl hydrolase 18 family.</text>
</comment>
<dbReference type="AlphaFoldDB" id="A0A8J7FJ65"/>
<keyword evidence="4" id="KW-0624">Polysaccharide degradation</keyword>
<dbReference type="SMART" id="SM00636">
    <property type="entry name" value="Glyco_18"/>
    <property type="match status" value="1"/>
</dbReference>
<dbReference type="PROSITE" id="PS51910">
    <property type="entry name" value="GH18_2"/>
    <property type="match status" value="1"/>
</dbReference>
<feature type="domain" description="GH18" evidence="9">
    <location>
        <begin position="29"/>
        <end position="394"/>
    </location>
</feature>
<dbReference type="InterPro" id="IPR001223">
    <property type="entry name" value="Glyco_hydro18_cat"/>
</dbReference>
<evidence type="ECO:0000256" key="5">
    <source>
        <dbReference type="ARBA" id="ARBA00023295"/>
    </source>
</evidence>
<evidence type="ECO:0000256" key="6">
    <source>
        <dbReference type="RuleBase" id="RU000489"/>
    </source>
</evidence>
<keyword evidence="4" id="KW-0146">Chitin degradation</keyword>
<dbReference type="Proteomes" id="UP000604481">
    <property type="component" value="Unassembled WGS sequence"/>
</dbReference>
<comment type="catalytic activity">
    <reaction evidence="1">
        <text>Random endo-hydrolysis of N-acetyl-beta-D-glucosaminide (1-&gt;4)-beta-linkages in chitin and chitodextrins.</text>
        <dbReference type="EC" id="3.2.1.14"/>
    </reaction>
</comment>
<dbReference type="Pfam" id="PF00704">
    <property type="entry name" value="Glyco_hydro_18"/>
    <property type="match status" value="1"/>
</dbReference>
<keyword evidence="4" id="KW-0119">Carbohydrate metabolism</keyword>
<dbReference type="InterPro" id="IPR050314">
    <property type="entry name" value="Glycosyl_Hydrlase_18"/>
</dbReference>
<feature type="chain" id="PRO_5035315158" description="chitinase" evidence="8">
    <location>
        <begin position="25"/>
        <end position="396"/>
    </location>
</feature>
<evidence type="ECO:0000256" key="1">
    <source>
        <dbReference type="ARBA" id="ARBA00000822"/>
    </source>
</evidence>
<dbReference type="EC" id="3.2.1.14" evidence="2"/>
<dbReference type="InterPro" id="IPR001579">
    <property type="entry name" value="Glyco_hydro_18_chit_AS"/>
</dbReference>
<dbReference type="InterPro" id="IPR011583">
    <property type="entry name" value="Chitinase_II/V-like_cat"/>
</dbReference>
<organism evidence="10 11">
    <name type="scientific">Chitinilyticum piscinae</name>
    <dbReference type="NCBI Taxonomy" id="2866724"/>
    <lineage>
        <taxon>Bacteria</taxon>
        <taxon>Pseudomonadati</taxon>
        <taxon>Pseudomonadota</taxon>
        <taxon>Betaproteobacteria</taxon>
        <taxon>Neisseriales</taxon>
        <taxon>Chitinibacteraceae</taxon>
        <taxon>Chitinilyticum</taxon>
    </lineage>
</organism>
<evidence type="ECO:0000256" key="4">
    <source>
        <dbReference type="ARBA" id="ARBA00023024"/>
    </source>
</evidence>
<name>A0A8J7FJ65_9NEIS</name>
<dbReference type="GO" id="GO:0008843">
    <property type="term" value="F:endochitinase activity"/>
    <property type="evidence" value="ECO:0007669"/>
    <property type="project" value="UniProtKB-EC"/>
</dbReference>
<dbReference type="GO" id="GO:0005975">
    <property type="term" value="P:carbohydrate metabolic process"/>
    <property type="evidence" value="ECO:0007669"/>
    <property type="project" value="InterPro"/>
</dbReference>
<evidence type="ECO:0000259" key="9">
    <source>
        <dbReference type="PROSITE" id="PS51910"/>
    </source>
</evidence>
<dbReference type="PROSITE" id="PS01095">
    <property type="entry name" value="GH18_1"/>
    <property type="match status" value="1"/>
</dbReference>
<feature type="signal peptide" evidence="8">
    <location>
        <begin position="1"/>
        <end position="24"/>
    </location>
</feature>
<dbReference type="SUPFAM" id="SSF54556">
    <property type="entry name" value="Chitinase insertion domain"/>
    <property type="match status" value="1"/>
</dbReference>
<dbReference type="CDD" id="cd06548">
    <property type="entry name" value="GH18_chitinase"/>
    <property type="match status" value="1"/>
</dbReference>
<comment type="caution">
    <text evidence="10">The sequence shown here is derived from an EMBL/GenBank/DDBJ whole genome shotgun (WGS) entry which is preliminary data.</text>
</comment>
<dbReference type="Gene3D" id="3.10.50.10">
    <property type="match status" value="1"/>
</dbReference>